<dbReference type="InterPro" id="IPR005467">
    <property type="entry name" value="His_kinase_dom"/>
</dbReference>
<dbReference type="Gene3D" id="1.10.287.130">
    <property type="match status" value="1"/>
</dbReference>
<feature type="domain" description="Histidine kinase" evidence="17">
    <location>
        <begin position="872"/>
        <end position="1103"/>
    </location>
</feature>
<keyword evidence="10" id="KW-1133">Transmembrane helix</keyword>
<dbReference type="GO" id="GO:0000155">
    <property type="term" value="F:phosphorelay sensor kinase activity"/>
    <property type="evidence" value="ECO:0007669"/>
    <property type="project" value="InterPro"/>
</dbReference>
<dbReference type="Pfam" id="PF02518">
    <property type="entry name" value="HATPase_c"/>
    <property type="match status" value="1"/>
</dbReference>
<evidence type="ECO:0000259" key="18">
    <source>
        <dbReference type="PROSITE" id="PS50110"/>
    </source>
</evidence>
<dbReference type="Pfam" id="PF07495">
    <property type="entry name" value="Y_Y_Y"/>
    <property type="match status" value="1"/>
</dbReference>
<dbReference type="InterPro" id="IPR001789">
    <property type="entry name" value="Sig_transdc_resp-reg_receiver"/>
</dbReference>
<feature type="coiled-coil region" evidence="15">
    <location>
        <begin position="821"/>
        <end position="862"/>
    </location>
</feature>
<dbReference type="InterPro" id="IPR011006">
    <property type="entry name" value="CheY-like_superfamily"/>
</dbReference>
<dbReference type="InterPro" id="IPR036890">
    <property type="entry name" value="HATPase_C_sf"/>
</dbReference>
<keyword evidence="15" id="KW-0175">Coiled coil</keyword>
<keyword evidence="8 20" id="KW-0418">Kinase</keyword>
<dbReference type="GO" id="GO:0016020">
    <property type="term" value="C:membrane"/>
    <property type="evidence" value="ECO:0007669"/>
    <property type="project" value="UniProtKB-SubCell"/>
</dbReference>
<dbReference type="CDD" id="cd00082">
    <property type="entry name" value="HisKA"/>
    <property type="match status" value="1"/>
</dbReference>
<dbReference type="SUPFAM" id="SSF47226">
    <property type="entry name" value="Histidine-containing phosphotransfer domain, HPT domain"/>
    <property type="match status" value="1"/>
</dbReference>
<dbReference type="SMART" id="SM00448">
    <property type="entry name" value="REC"/>
    <property type="match status" value="1"/>
</dbReference>
<keyword evidence="21" id="KW-1185">Reference proteome</keyword>
<dbReference type="EC" id="2.7.13.3" evidence="3"/>
<dbReference type="Pfam" id="PF01627">
    <property type="entry name" value="Hpt"/>
    <property type="match status" value="1"/>
</dbReference>
<keyword evidence="9" id="KW-0067">ATP-binding</keyword>
<reference evidence="20 21" key="1">
    <citation type="submission" date="2017-08" db="EMBL/GenBank/DDBJ databases">
        <title>Complete genome of Colwellia sp. NB097-1, a psychrophile bacterium ioslated from Bering Sea.</title>
        <authorList>
            <person name="Chen X."/>
        </authorList>
    </citation>
    <scope>NUCLEOTIDE SEQUENCE [LARGE SCALE GENOMIC DNA]</scope>
    <source>
        <strain evidence="20 21">NB097-1</strain>
    </source>
</reference>
<dbReference type="Gene3D" id="1.20.120.160">
    <property type="entry name" value="HPT domain"/>
    <property type="match status" value="1"/>
</dbReference>
<evidence type="ECO:0000259" key="19">
    <source>
        <dbReference type="PROSITE" id="PS50894"/>
    </source>
</evidence>
<evidence type="ECO:0000256" key="6">
    <source>
        <dbReference type="ARBA" id="ARBA00022692"/>
    </source>
</evidence>
<evidence type="ECO:0000256" key="8">
    <source>
        <dbReference type="ARBA" id="ARBA00022777"/>
    </source>
</evidence>
<dbReference type="InterPro" id="IPR015943">
    <property type="entry name" value="WD40/YVTN_repeat-like_dom_sf"/>
</dbReference>
<evidence type="ECO:0000256" key="4">
    <source>
        <dbReference type="ARBA" id="ARBA00022553"/>
    </source>
</evidence>
<dbReference type="GO" id="GO:0005524">
    <property type="term" value="F:ATP binding"/>
    <property type="evidence" value="ECO:0007669"/>
    <property type="project" value="UniProtKB-KW"/>
</dbReference>
<gene>
    <name evidence="20" type="ORF">B5D82_08340</name>
</gene>
<accession>A0A222G7B8</accession>
<evidence type="ECO:0000313" key="20">
    <source>
        <dbReference type="EMBL" id="ASP47759.1"/>
    </source>
</evidence>
<evidence type="ECO:0000256" key="16">
    <source>
        <dbReference type="SAM" id="MobiDB-lite"/>
    </source>
</evidence>
<feature type="modified residue" description="Phosphohistidine" evidence="13">
    <location>
        <position position="1471"/>
    </location>
</feature>
<dbReference type="Pfam" id="PF07494">
    <property type="entry name" value="Reg_prop"/>
    <property type="match status" value="5"/>
</dbReference>
<dbReference type="PANTHER" id="PTHR43547:SF2">
    <property type="entry name" value="HYBRID SIGNAL TRANSDUCTION HISTIDINE KINASE C"/>
    <property type="match status" value="1"/>
</dbReference>
<evidence type="ECO:0000313" key="21">
    <source>
        <dbReference type="Proteomes" id="UP000202259"/>
    </source>
</evidence>
<evidence type="ECO:0000256" key="13">
    <source>
        <dbReference type="PROSITE-ProRule" id="PRU00110"/>
    </source>
</evidence>
<dbReference type="InterPro" id="IPR003661">
    <property type="entry name" value="HisK_dim/P_dom"/>
</dbReference>
<dbReference type="PANTHER" id="PTHR43547">
    <property type="entry name" value="TWO-COMPONENT HISTIDINE KINASE"/>
    <property type="match status" value="1"/>
</dbReference>
<dbReference type="Proteomes" id="UP000202259">
    <property type="component" value="Chromosome"/>
</dbReference>
<dbReference type="InterPro" id="IPR008207">
    <property type="entry name" value="Sig_transdc_His_kin_Hpt_dom"/>
</dbReference>
<dbReference type="PROSITE" id="PS50110">
    <property type="entry name" value="RESPONSE_REGULATORY"/>
    <property type="match status" value="1"/>
</dbReference>
<name>A0A222G7B8_9GAMM</name>
<keyword evidence="7" id="KW-0547">Nucleotide-binding</keyword>
<dbReference type="SMART" id="SM00388">
    <property type="entry name" value="HisKA"/>
    <property type="match status" value="1"/>
</dbReference>
<dbReference type="PROSITE" id="PS50109">
    <property type="entry name" value="HIS_KIN"/>
    <property type="match status" value="1"/>
</dbReference>
<feature type="domain" description="Response regulatory" evidence="18">
    <location>
        <begin position="1240"/>
        <end position="1354"/>
    </location>
</feature>
<sequence>MLKNTIYCLLLVLFVFSFKLSAENKANFIFTPAALNQQLSQKSIRQVFQDSSGYLWIVTQEGIARYDGYELVKFAHDPRDPDSLSSDNVRAVLEDNSNRLWVATDGGGLSLFDASKQTFITLKSDTLTNNSPLSNRIMSMMLAENGDIWLGYNNGDFSRFQPDKMIFEHFNSQDLFPDIDKVAFISSFAEETNFIWLATDGNGLLRLNKINKQVKRFYSGSDTPFFSDHLNHLFIDVQQRLWVASADAGVAVADPQRLKFTSWQHQEDQFQSLPANRTYSVYQDRQQRIWIGTEQGAAVWNERDAFDTFNTDNGLSNNLILSILQDPTGLMWFGTFNGLSKSIEVPFEHIDTGLASNTILGFAETTSSSGKSAIWVATYGGLTRLNSKGEAEKIINKDSVPALSDDRVTTVRGDNNTLWFGTRGGGLGKLDVDTEQIKYYVNDPNDPQSLSFNGVISIFQDKAGNIWVGTFGGGLNYLPVGSDQFVHFRHNENNDRSINSDYVLAVYQLLNGKIVVGTTAGINLLDPVSLDFDRIAHEPDNIDSLSAPMAWAFYQDNKAQLWVGTQGGGLNKWLPKDFNTLNNSFDHYDSLSGLPSSHIYAILDDDDGNLWLSSTAGLTRLNKQTGALRHFDSYQGLKESEFNHGAGFKDSNGVLYFGGNAGVVRFHPNDIKDNNIAPPVVLVRVKKLNEQVWFDVPYQDLKHLQLDYKDYFISFEFAALDYNAPGLNQYRYKLDGLDSNWIELKNRRLATFTNLPAGDYTLRAQASNNQGLWNTVGVSLPITVLPPPWKTVWAYALYTLTAILILLYFIWRYRQKRLREIQQLIKLEEKVEERTKELRHANAQLETSMEETDKARKIAEQASKEKSDFLAIMSHEIRTPMNGVLGMTEVLLSSDLRPKQQHFAQLVYRSGRLLLDLLNNILDFSKLEAGKATLESVPVDLEALVEEVCDLFSESAYNKGVHVNAILSAEPLPQVYADPARLRQIIANLTSNAIKFTERGEVNVSVKRVPCYKSHTSEQDSNAQFSGFEISIKDTGIGMAPDRQQKVFEMFTQADASTTRKYGGTGLGLAICRQLTTLMDGNIGVQSNLGEGSRFSLEVDLPIMGDPVIEYEEITDCPTVHLLNLNGGLGTAVANMLFKLGISSVHVQRVNTQLPSAKNGLWISLSEHETAIVDADIPLTNWICLLPSSQWQEHDDRNILPLPLHFSGLRKSLYRALGRETQDQQIGNNDHRNHQKFDANILVAEDSLTNQEVAKSMLGMLGCEAWLADNGAEAVEQVNLKQPDLVLMDCQMPIMDGYQATAAIRKNWPNIPIVALTAGMGDDLRQQCLDSGMNGVMTKPFSLRELEQTLLHYLEVPANPSLSEQEGTEDELQLAQSSPPVNNSDDSPDESSDNNIVLTSEDIETDTDLAPELIDMASVNTLLKIGNETGSKVYNRVLDGFTQEADKLIQQLLEQLKSEAVDLNEVAEIAHALKSMSGNSGAKALYELCKDLEANIKQNQDEGIHSIAQKIQTTYIISCEKLESFRQA</sequence>
<evidence type="ECO:0000256" key="1">
    <source>
        <dbReference type="ARBA" id="ARBA00000085"/>
    </source>
</evidence>
<dbReference type="Gene3D" id="3.40.50.2300">
    <property type="match status" value="1"/>
</dbReference>
<keyword evidence="4 14" id="KW-0597">Phosphoprotein</keyword>
<dbReference type="InterPro" id="IPR036097">
    <property type="entry name" value="HisK_dim/P_sf"/>
</dbReference>
<evidence type="ECO:0000256" key="3">
    <source>
        <dbReference type="ARBA" id="ARBA00012438"/>
    </source>
</evidence>
<comment type="catalytic activity">
    <reaction evidence="1">
        <text>ATP + protein L-histidine = ADP + protein N-phospho-L-histidine.</text>
        <dbReference type="EC" id="2.7.13.3"/>
    </reaction>
</comment>
<keyword evidence="5" id="KW-0808">Transferase</keyword>
<protein>
    <recommendedName>
        <fullName evidence="3">histidine kinase</fullName>
        <ecNumber evidence="3">2.7.13.3</ecNumber>
    </recommendedName>
</protein>
<evidence type="ECO:0000259" key="17">
    <source>
        <dbReference type="PROSITE" id="PS50109"/>
    </source>
</evidence>
<evidence type="ECO:0000256" key="2">
    <source>
        <dbReference type="ARBA" id="ARBA00004370"/>
    </source>
</evidence>
<dbReference type="CDD" id="cd17546">
    <property type="entry name" value="REC_hyHK_CKI1_RcsC-like"/>
    <property type="match status" value="1"/>
</dbReference>
<keyword evidence="11" id="KW-0902">Two-component regulatory system</keyword>
<feature type="domain" description="HPt" evidence="19">
    <location>
        <begin position="1430"/>
        <end position="1528"/>
    </location>
</feature>
<dbReference type="Pfam" id="PF00512">
    <property type="entry name" value="HisKA"/>
    <property type="match status" value="1"/>
</dbReference>
<dbReference type="SMART" id="SM00387">
    <property type="entry name" value="HATPase_c"/>
    <property type="match status" value="1"/>
</dbReference>
<evidence type="ECO:0000256" key="5">
    <source>
        <dbReference type="ARBA" id="ARBA00022679"/>
    </source>
</evidence>
<comment type="subcellular location">
    <subcellularLocation>
        <location evidence="2">Membrane</location>
    </subcellularLocation>
</comment>
<dbReference type="PROSITE" id="PS50894">
    <property type="entry name" value="HPT"/>
    <property type="match status" value="1"/>
</dbReference>
<dbReference type="Gene3D" id="2.60.40.10">
    <property type="entry name" value="Immunoglobulins"/>
    <property type="match status" value="1"/>
</dbReference>
<dbReference type="Gene3D" id="2.130.10.10">
    <property type="entry name" value="YVTN repeat-like/Quinoprotein amine dehydrogenase"/>
    <property type="match status" value="2"/>
</dbReference>
<keyword evidence="12" id="KW-0472">Membrane</keyword>
<dbReference type="InterPro" id="IPR036641">
    <property type="entry name" value="HPT_dom_sf"/>
</dbReference>
<evidence type="ECO:0000256" key="7">
    <source>
        <dbReference type="ARBA" id="ARBA00022741"/>
    </source>
</evidence>
<organism evidence="20 21">
    <name type="scientific">Cognaticolwellia beringensis</name>
    <dbReference type="NCBI Taxonomy" id="1967665"/>
    <lineage>
        <taxon>Bacteria</taxon>
        <taxon>Pseudomonadati</taxon>
        <taxon>Pseudomonadota</taxon>
        <taxon>Gammaproteobacteria</taxon>
        <taxon>Alteromonadales</taxon>
        <taxon>Colwelliaceae</taxon>
        <taxon>Cognaticolwellia</taxon>
    </lineage>
</organism>
<proteinExistence type="predicted"/>
<dbReference type="SUPFAM" id="SSF52172">
    <property type="entry name" value="CheY-like"/>
    <property type="match status" value="1"/>
</dbReference>
<evidence type="ECO:0000256" key="10">
    <source>
        <dbReference type="ARBA" id="ARBA00022989"/>
    </source>
</evidence>
<dbReference type="CDD" id="cd16922">
    <property type="entry name" value="HATPase_EvgS-ArcB-TorS-like"/>
    <property type="match status" value="1"/>
</dbReference>
<dbReference type="PRINTS" id="PR00344">
    <property type="entry name" value="BCTRLSENSOR"/>
</dbReference>
<dbReference type="SUPFAM" id="SSF63829">
    <property type="entry name" value="Calcium-dependent phosphotriesterase"/>
    <property type="match status" value="2"/>
</dbReference>
<dbReference type="Pfam" id="PF00072">
    <property type="entry name" value="Response_reg"/>
    <property type="match status" value="1"/>
</dbReference>
<dbReference type="FunFam" id="1.10.287.130:FF:000004">
    <property type="entry name" value="Ethylene receptor 1"/>
    <property type="match status" value="1"/>
</dbReference>
<dbReference type="RefSeq" id="WP_081150702.1">
    <property type="nucleotide sequence ID" value="NZ_CP020465.1"/>
</dbReference>
<dbReference type="SUPFAM" id="SSF47384">
    <property type="entry name" value="Homodimeric domain of signal transducing histidine kinase"/>
    <property type="match status" value="1"/>
</dbReference>
<keyword evidence="6" id="KW-0812">Transmembrane</keyword>
<dbReference type="SUPFAM" id="SSF55874">
    <property type="entry name" value="ATPase domain of HSP90 chaperone/DNA topoisomerase II/histidine kinase"/>
    <property type="match status" value="1"/>
</dbReference>
<dbReference type="EMBL" id="CP020465">
    <property type="protein sequence ID" value="ASP47759.1"/>
    <property type="molecule type" value="Genomic_DNA"/>
</dbReference>
<evidence type="ECO:0000256" key="9">
    <source>
        <dbReference type="ARBA" id="ARBA00022840"/>
    </source>
</evidence>
<dbReference type="Gene3D" id="3.30.565.10">
    <property type="entry name" value="Histidine kinase-like ATPase, C-terminal domain"/>
    <property type="match status" value="1"/>
</dbReference>
<dbReference type="OrthoDB" id="9772100at2"/>
<dbReference type="CDD" id="cd14686">
    <property type="entry name" value="bZIP"/>
    <property type="match status" value="1"/>
</dbReference>
<dbReference type="InterPro" id="IPR004358">
    <property type="entry name" value="Sig_transdc_His_kin-like_C"/>
</dbReference>
<dbReference type="InterPro" id="IPR011110">
    <property type="entry name" value="Reg_prop"/>
</dbReference>
<evidence type="ECO:0000256" key="12">
    <source>
        <dbReference type="ARBA" id="ARBA00023136"/>
    </source>
</evidence>
<evidence type="ECO:0000256" key="15">
    <source>
        <dbReference type="SAM" id="Coils"/>
    </source>
</evidence>
<evidence type="ECO:0000256" key="11">
    <source>
        <dbReference type="ARBA" id="ARBA00023012"/>
    </source>
</evidence>
<feature type="modified residue" description="4-aspartylphosphate" evidence="14">
    <location>
        <position position="1289"/>
    </location>
</feature>
<dbReference type="InterPro" id="IPR003594">
    <property type="entry name" value="HATPase_dom"/>
</dbReference>
<dbReference type="InterPro" id="IPR011123">
    <property type="entry name" value="Y_Y_Y"/>
</dbReference>
<feature type="region of interest" description="Disordered" evidence="16">
    <location>
        <begin position="1361"/>
        <end position="1402"/>
    </location>
</feature>
<evidence type="ECO:0000256" key="14">
    <source>
        <dbReference type="PROSITE-ProRule" id="PRU00169"/>
    </source>
</evidence>
<dbReference type="FunFam" id="3.30.565.10:FF:000010">
    <property type="entry name" value="Sensor histidine kinase RcsC"/>
    <property type="match status" value="1"/>
</dbReference>
<dbReference type="KEGG" id="cber:B5D82_08340"/>
<dbReference type="InterPro" id="IPR013783">
    <property type="entry name" value="Ig-like_fold"/>
</dbReference>